<evidence type="ECO:0000313" key="2">
    <source>
        <dbReference type="EMBL" id="PTP21868.1"/>
    </source>
</evidence>
<protein>
    <submittedName>
        <fullName evidence="2">Uncharacterized protein</fullName>
    </submittedName>
</protein>
<comment type="caution">
    <text evidence="2">The sequence shown here is derived from an EMBL/GenBank/DDBJ whole genome shotgun (WGS) entry which is preliminary data.</text>
</comment>
<keyword evidence="1" id="KW-1133">Transmembrane helix</keyword>
<proteinExistence type="predicted"/>
<feature type="transmembrane region" description="Helical" evidence="1">
    <location>
        <begin position="133"/>
        <end position="154"/>
    </location>
</feature>
<accession>A0A2T5ELV4</accession>
<keyword evidence="1" id="KW-0812">Transmembrane</keyword>
<dbReference type="AlphaFoldDB" id="A0A2T5ELV4"/>
<dbReference type="Proteomes" id="UP000244197">
    <property type="component" value="Unassembled WGS sequence"/>
</dbReference>
<evidence type="ECO:0000313" key="3">
    <source>
        <dbReference type="Proteomes" id="UP000244197"/>
    </source>
</evidence>
<name>A0A2T5ELV4_VIBSP</name>
<organism evidence="2 3">
    <name type="scientific">Vibrio splendidus</name>
    <dbReference type="NCBI Taxonomy" id="29497"/>
    <lineage>
        <taxon>Bacteria</taxon>
        <taxon>Pseudomonadati</taxon>
        <taxon>Pseudomonadota</taxon>
        <taxon>Gammaproteobacteria</taxon>
        <taxon>Vibrionales</taxon>
        <taxon>Vibrionaceae</taxon>
        <taxon>Vibrio</taxon>
    </lineage>
</organism>
<evidence type="ECO:0000256" key="1">
    <source>
        <dbReference type="SAM" id="Phobius"/>
    </source>
</evidence>
<dbReference type="RefSeq" id="WP_017088786.1">
    <property type="nucleotide sequence ID" value="NZ_PIFK01000077.1"/>
</dbReference>
<keyword evidence="1" id="KW-0472">Membrane</keyword>
<feature type="transmembrane region" description="Helical" evidence="1">
    <location>
        <begin position="174"/>
        <end position="192"/>
    </location>
</feature>
<dbReference type="EMBL" id="PIFK01000077">
    <property type="protein sequence ID" value="PTP21868.1"/>
    <property type="molecule type" value="Genomic_DNA"/>
</dbReference>
<sequence>MRLYAAYKKMDNKEFGMTIIEELQEKFDVDLKTILFDENKSSEEVRIEACQALYDAVYAHHEREGNTDWTEHGEDSNNPGKFEAEPNFFMSAQNAKDYSELRGQDIIDQLKIVNKRLSNMLESPNYGMAAFELWAGGFVGITVLGGLTFAGYAIAGATELAAIAASLKSMKGSAIVTVVVCVIMMVIFFVFMRPAKALALVVNRTQQNLIVHDYAKDNGGLYMNTGKMSVFMKDHAEIGAVKPDWVQIHGMLNVGLPSFKSGVFAGWYFAEKRSMEPYGTDGAMIFAAQDNSFKFAHEFAVPLHGEKGTNIKLLPGDNEQSAKSIFKGLREEQDQQKAFTEGSYTLTSAVSTKSDQEVGIIVTFTDDMDPLNKNLN</sequence>
<reference evidence="2 3" key="1">
    <citation type="submission" date="2017-11" db="EMBL/GenBank/DDBJ databases">
        <title>Population delineation of vibrios coincides with oyster pathogenicity.</title>
        <authorList>
            <person name="Bruto M."/>
            <person name="Labreuche Y."/>
            <person name="James A."/>
            <person name="Piel D."/>
            <person name="Chenivesse S."/>
            <person name="Petton B."/>
            <person name="Polz M.F."/>
            <person name="Le Roux F."/>
        </authorList>
    </citation>
    <scope>NUCLEOTIDE SEQUENCE [LARGE SCALE GENOMIC DNA]</scope>
    <source>
        <strain evidence="2 3">FF_144</strain>
    </source>
</reference>
<gene>
    <name evidence="2" type="ORF">CWO07_23530</name>
</gene>